<name>A0A849BGH2_9BURK</name>
<feature type="non-terminal residue" evidence="1">
    <location>
        <position position="46"/>
    </location>
</feature>
<dbReference type="EMBL" id="JABEMD010000041">
    <property type="protein sequence ID" value="NNH13208.1"/>
    <property type="molecule type" value="Genomic_DNA"/>
</dbReference>
<reference evidence="1 2" key="1">
    <citation type="submission" date="2020-05" db="EMBL/GenBank/DDBJ databases">
        <title>MicrobeNet Type strains.</title>
        <authorList>
            <person name="Nicholson A.C."/>
        </authorList>
    </citation>
    <scope>NUCLEOTIDE SEQUENCE [LARGE SCALE GENOMIC DNA]</scope>
    <source>
        <strain evidence="1 2">ATCC 700815</strain>
    </source>
</reference>
<protein>
    <submittedName>
        <fullName evidence="1">Protein-methionine-sulfoxide reductase catalytic subunit MsrP</fullName>
    </submittedName>
</protein>
<dbReference type="AlphaFoldDB" id="A0A849BGH2"/>
<accession>A0A849BGH2</accession>
<dbReference type="Proteomes" id="UP000542973">
    <property type="component" value="Unassembled WGS sequence"/>
</dbReference>
<evidence type="ECO:0000313" key="2">
    <source>
        <dbReference type="Proteomes" id="UP000542973"/>
    </source>
</evidence>
<gene>
    <name evidence="1" type="ORF">HLB16_20320</name>
</gene>
<organism evidence="1 2">
    <name type="scientific">Cupriavidus gilardii</name>
    <dbReference type="NCBI Taxonomy" id="82541"/>
    <lineage>
        <taxon>Bacteria</taxon>
        <taxon>Pseudomonadati</taxon>
        <taxon>Pseudomonadota</taxon>
        <taxon>Betaproteobacteria</taxon>
        <taxon>Burkholderiales</taxon>
        <taxon>Burkholderiaceae</taxon>
        <taxon>Cupriavidus</taxon>
    </lineage>
</organism>
<sequence length="46" mass="4960">MWIPSPKWLRGDDIPPSEITPPEAFAARRRWLAMVAAGAAGSTLAP</sequence>
<evidence type="ECO:0000313" key="1">
    <source>
        <dbReference type="EMBL" id="NNH13208.1"/>
    </source>
</evidence>
<comment type="caution">
    <text evidence="1">The sequence shown here is derived from an EMBL/GenBank/DDBJ whole genome shotgun (WGS) entry which is preliminary data.</text>
</comment>
<proteinExistence type="predicted"/>